<feature type="signal peptide" evidence="1">
    <location>
        <begin position="1"/>
        <end position="22"/>
    </location>
</feature>
<keyword evidence="3" id="KW-1185">Reference proteome</keyword>
<dbReference type="EMBL" id="LGKG01000001">
    <property type="protein sequence ID" value="KPC66749.1"/>
    <property type="molecule type" value="Genomic_DNA"/>
</dbReference>
<accession>A0A0N0H420</accession>
<dbReference type="Proteomes" id="UP000037982">
    <property type="component" value="Unassembled WGS sequence"/>
</dbReference>
<reference evidence="3" key="1">
    <citation type="submission" date="2015-07" db="EMBL/GenBank/DDBJ databases">
        <authorList>
            <person name="Ju K.-S."/>
            <person name="Doroghazi J.R."/>
            <person name="Metcalf W.W."/>
        </authorList>
    </citation>
    <scope>NUCLEOTIDE SEQUENCE [LARGE SCALE GENOMIC DNA]</scope>
    <source>
        <strain evidence="3">NRRL ISP-5002</strain>
    </source>
</reference>
<dbReference type="AlphaFoldDB" id="A0A0N0H420"/>
<protein>
    <submittedName>
        <fullName evidence="2">Uncharacterized protein</fullName>
    </submittedName>
</protein>
<evidence type="ECO:0000256" key="1">
    <source>
        <dbReference type="SAM" id="SignalP"/>
    </source>
</evidence>
<organism evidence="2 3">
    <name type="scientific">Streptomyces chattanoogensis</name>
    <dbReference type="NCBI Taxonomy" id="66876"/>
    <lineage>
        <taxon>Bacteria</taxon>
        <taxon>Bacillati</taxon>
        <taxon>Actinomycetota</taxon>
        <taxon>Actinomycetes</taxon>
        <taxon>Kitasatosporales</taxon>
        <taxon>Streptomycetaceae</taxon>
        <taxon>Streptomyces</taxon>
    </lineage>
</organism>
<comment type="caution">
    <text evidence="2">The sequence shown here is derived from an EMBL/GenBank/DDBJ whole genome shotgun (WGS) entry which is preliminary data.</text>
</comment>
<proteinExistence type="predicted"/>
<feature type="chain" id="PRO_5038750848" evidence="1">
    <location>
        <begin position="23"/>
        <end position="97"/>
    </location>
</feature>
<evidence type="ECO:0000313" key="3">
    <source>
        <dbReference type="Proteomes" id="UP000037982"/>
    </source>
</evidence>
<keyword evidence="1" id="KW-0732">Signal</keyword>
<sequence>MQPTTTLAVAGITFAGVAPATAATAKTAAASSRNCDAYLLRWKQHENEADKYRTLYRAEARKAHPDPAKLRQYEELVKQEVRTADVHHAEYNKCRKG</sequence>
<name>A0A0N0H420_9ACTN</name>
<gene>
    <name evidence="2" type="ORF">ADL29_00665</name>
</gene>
<evidence type="ECO:0000313" key="2">
    <source>
        <dbReference type="EMBL" id="KPC66749.1"/>
    </source>
</evidence>
<dbReference type="PATRIC" id="fig|66876.3.peg.145"/>